<dbReference type="AlphaFoldDB" id="A0A918DU10"/>
<dbReference type="RefSeq" id="WP_373286948.1">
    <property type="nucleotide sequence ID" value="NZ_BMMS01000003.1"/>
</dbReference>
<dbReference type="Gene3D" id="1.10.1200.10">
    <property type="entry name" value="ACP-like"/>
    <property type="match status" value="1"/>
</dbReference>
<name>A0A918DU10_9ACTN</name>
<sequence length="111" mass="11891">MSTSEQTGTIHADDGAVLADVAGMLRVILDEYGPDDTEIGMDTTFTGDLELESIDLVTLAGELQARYGDRVNFAEFVADMDLEEIIALTVGRLVTHVVMCLNSPENSPEAG</sequence>
<protein>
    <submittedName>
        <fullName evidence="2">Acyl carrier protein</fullName>
    </submittedName>
</protein>
<dbReference type="PROSITE" id="PS50075">
    <property type="entry name" value="CARRIER"/>
    <property type="match status" value="1"/>
</dbReference>
<evidence type="ECO:0000313" key="2">
    <source>
        <dbReference type="EMBL" id="GGO82064.1"/>
    </source>
</evidence>
<dbReference type="SUPFAM" id="SSF47336">
    <property type="entry name" value="ACP-like"/>
    <property type="match status" value="1"/>
</dbReference>
<proteinExistence type="predicted"/>
<dbReference type="Pfam" id="PF00550">
    <property type="entry name" value="PP-binding"/>
    <property type="match status" value="1"/>
</dbReference>
<comment type="caution">
    <text evidence="2">The sequence shown here is derived from an EMBL/GenBank/DDBJ whole genome shotgun (WGS) entry which is preliminary data.</text>
</comment>
<feature type="domain" description="Carrier" evidence="1">
    <location>
        <begin position="16"/>
        <end position="93"/>
    </location>
</feature>
<reference evidence="2" key="1">
    <citation type="journal article" date="2014" name="Int. J. Syst. Evol. Microbiol.">
        <title>Complete genome sequence of Corynebacterium casei LMG S-19264T (=DSM 44701T), isolated from a smear-ripened cheese.</title>
        <authorList>
            <consortium name="US DOE Joint Genome Institute (JGI-PGF)"/>
            <person name="Walter F."/>
            <person name="Albersmeier A."/>
            <person name="Kalinowski J."/>
            <person name="Ruckert C."/>
        </authorList>
    </citation>
    <scope>NUCLEOTIDE SEQUENCE</scope>
    <source>
        <strain evidence="2">CGMCC 4.7201</strain>
    </source>
</reference>
<dbReference type="EMBL" id="BMMS01000003">
    <property type="protein sequence ID" value="GGO82064.1"/>
    <property type="molecule type" value="Genomic_DNA"/>
</dbReference>
<evidence type="ECO:0000259" key="1">
    <source>
        <dbReference type="PROSITE" id="PS50075"/>
    </source>
</evidence>
<evidence type="ECO:0000313" key="3">
    <source>
        <dbReference type="Proteomes" id="UP000641932"/>
    </source>
</evidence>
<accession>A0A918DU10</accession>
<keyword evidence="3" id="KW-1185">Reference proteome</keyword>
<gene>
    <name evidence="2" type="primary">acpP</name>
    <name evidence="2" type="ORF">GCM10012280_07760</name>
</gene>
<reference evidence="2" key="2">
    <citation type="submission" date="2020-09" db="EMBL/GenBank/DDBJ databases">
        <authorList>
            <person name="Sun Q."/>
            <person name="Zhou Y."/>
        </authorList>
    </citation>
    <scope>NUCLEOTIDE SEQUENCE</scope>
    <source>
        <strain evidence="2">CGMCC 4.7201</strain>
    </source>
</reference>
<dbReference type="InterPro" id="IPR009081">
    <property type="entry name" value="PP-bd_ACP"/>
</dbReference>
<dbReference type="Proteomes" id="UP000641932">
    <property type="component" value="Unassembled WGS sequence"/>
</dbReference>
<dbReference type="InterPro" id="IPR036736">
    <property type="entry name" value="ACP-like_sf"/>
</dbReference>
<organism evidence="2 3">
    <name type="scientific">Wenjunlia tyrosinilytica</name>
    <dbReference type="NCBI Taxonomy" id="1544741"/>
    <lineage>
        <taxon>Bacteria</taxon>
        <taxon>Bacillati</taxon>
        <taxon>Actinomycetota</taxon>
        <taxon>Actinomycetes</taxon>
        <taxon>Kitasatosporales</taxon>
        <taxon>Streptomycetaceae</taxon>
        <taxon>Wenjunlia</taxon>
    </lineage>
</organism>